<evidence type="ECO:0000256" key="3">
    <source>
        <dbReference type="SAM" id="Phobius"/>
    </source>
</evidence>
<evidence type="ECO:0000256" key="1">
    <source>
        <dbReference type="ARBA" id="ARBA00004477"/>
    </source>
</evidence>
<feature type="transmembrane region" description="Helical" evidence="3">
    <location>
        <begin position="55"/>
        <end position="73"/>
    </location>
</feature>
<accession>A0A0M3JJ08</accession>
<evidence type="ECO:0000313" key="4">
    <source>
        <dbReference type="WBParaSite" id="ASIM_0000762401-mRNA-1"/>
    </source>
</evidence>
<protein>
    <submittedName>
        <fullName evidence="4">Intramembrane protease 2 (inferred by orthology to a C. elegans protein)</fullName>
    </submittedName>
</protein>
<keyword evidence="3" id="KW-0472">Membrane</keyword>
<keyword evidence="3" id="KW-0812">Transmembrane</keyword>
<dbReference type="GO" id="GO:0042500">
    <property type="term" value="F:aspartic endopeptidase activity, intramembrane cleaving"/>
    <property type="evidence" value="ECO:0007669"/>
    <property type="project" value="InterPro"/>
</dbReference>
<proteinExistence type="predicted"/>
<dbReference type="GO" id="GO:0098554">
    <property type="term" value="C:cytoplasmic side of endoplasmic reticulum membrane"/>
    <property type="evidence" value="ECO:0007669"/>
    <property type="project" value="TreeGrafter"/>
</dbReference>
<evidence type="ECO:0000256" key="2">
    <source>
        <dbReference type="ARBA" id="ARBA00022824"/>
    </source>
</evidence>
<dbReference type="WBParaSite" id="ASIM_0000762401-mRNA-1">
    <property type="protein sequence ID" value="ASIM_0000762401-mRNA-1"/>
    <property type="gene ID" value="ASIM_0000762401"/>
</dbReference>
<name>A0A0M3JJ08_ANISI</name>
<dbReference type="PANTHER" id="PTHR12174">
    <property type="entry name" value="SIGNAL PEPTIDE PEPTIDASE"/>
    <property type="match status" value="1"/>
</dbReference>
<dbReference type="PANTHER" id="PTHR12174:SF23">
    <property type="entry name" value="MINOR HISTOCOMPATIBILITY ANTIGEN H13"/>
    <property type="match status" value="1"/>
</dbReference>
<keyword evidence="3" id="KW-1133">Transmembrane helix</keyword>
<dbReference type="GO" id="GO:0098553">
    <property type="term" value="C:lumenal side of endoplasmic reticulum membrane"/>
    <property type="evidence" value="ECO:0007669"/>
    <property type="project" value="TreeGrafter"/>
</dbReference>
<comment type="subcellular location">
    <subcellularLocation>
        <location evidence="1">Endoplasmic reticulum membrane</location>
        <topology evidence="1">Multi-pass membrane protein</topology>
    </subcellularLocation>
</comment>
<sequence>LLKVEHDTHDCVAVLFCMSVGISHLMKRHWITNDILGIAFSIYGIEFLHLASFKAGTMLLAGLFIYDVFWVFATDVMTTVAKGIDAPILLQFPQDIYRNGWMDSSKYAMLGAGILYSIISFSFTCQIFHRALVLRIGDCF</sequence>
<reference evidence="4" key="1">
    <citation type="submission" date="2017-02" db="UniProtKB">
        <authorList>
            <consortium name="WormBaseParasite"/>
        </authorList>
    </citation>
    <scope>IDENTIFICATION</scope>
</reference>
<keyword evidence="2" id="KW-0256">Endoplasmic reticulum</keyword>
<organism evidence="4">
    <name type="scientific">Anisakis simplex</name>
    <name type="common">Herring worm</name>
    <dbReference type="NCBI Taxonomy" id="6269"/>
    <lineage>
        <taxon>Eukaryota</taxon>
        <taxon>Metazoa</taxon>
        <taxon>Ecdysozoa</taxon>
        <taxon>Nematoda</taxon>
        <taxon>Chromadorea</taxon>
        <taxon>Rhabditida</taxon>
        <taxon>Spirurina</taxon>
        <taxon>Ascaridomorpha</taxon>
        <taxon>Ascaridoidea</taxon>
        <taxon>Anisakidae</taxon>
        <taxon>Anisakis</taxon>
        <taxon>Anisakis simplex complex</taxon>
    </lineage>
</organism>
<dbReference type="InterPro" id="IPR007369">
    <property type="entry name" value="Peptidase_A22B_SPP"/>
</dbReference>
<dbReference type="GO" id="GO:0033619">
    <property type="term" value="P:membrane protein proteolysis"/>
    <property type="evidence" value="ECO:0007669"/>
    <property type="project" value="TreeGrafter"/>
</dbReference>
<dbReference type="AlphaFoldDB" id="A0A0M3JJ08"/>
<dbReference type="GO" id="GO:0006465">
    <property type="term" value="P:signal peptide processing"/>
    <property type="evidence" value="ECO:0007669"/>
    <property type="project" value="TreeGrafter"/>
</dbReference>
<feature type="transmembrane region" description="Helical" evidence="3">
    <location>
        <begin position="107"/>
        <end position="128"/>
    </location>
</feature>
<feature type="transmembrane region" description="Helical" evidence="3">
    <location>
        <begin position="30"/>
        <end position="48"/>
    </location>
</feature>
<dbReference type="Pfam" id="PF04258">
    <property type="entry name" value="Peptidase_A22B"/>
    <property type="match status" value="1"/>
</dbReference>